<name>A0A6G7VNX9_9RHOB</name>
<evidence type="ECO:0000256" key="4">
    <source>
        <dbReference type="ARBA" id="ARBA00023125"/>
    </source>
</evidence>
<keyword evidence="5" id="KW-0804">Transcription</keyword>
<dbReference type="GO" id="GO:0005507">
    <property type="term" value="F:copper ion binding"/>
    <property type="evidence" value="ECO:0007669"/>
    <property type="project" value="InterPro"/>
</dbReference>
<dbReference type="Pfam" id="PF00376">
    <property type="entry name" value="MerR"/>
    <property type="match status" value="1"/>
</dbReference>
<dbReference type="EMBL" id="CP049811">
    <property type="protein sequence ID" value="QIK41622.1"/>
    <property type="molecule type" value="Genomic_DNA"/>
</dbReference>
<dbReference type="Proteomes" id="UP000500791">
    <property type="component" value="Chromosome"/>
</dbReference>
<feature type="domain" description="HTH merR-type" evidence="7">
    <location>
        <begin position="1"/>
        <end position="68"/>
    </location>
</feature>
<dbReference type="AlphaFoldDB" id="A0A6G7VNX9"/>
<dbReference type="NCBIfam" id="TIGR02044">
    <property type="entry name" value="CueR"/>
    <property type="match status" value="1"/>
</dbReference>
<evidence type="ECO:0000256" key="6">
    <source>
        <dbReference type="SAM" id="MobiDB-lite"/>
    </source>
</evidence>
<accession>A0A6G7VNX9</accession>
<reference evidence="8 9" key="1">
    <citation type="submission" date="2020-03" db="EMBL/GenBank/DDBJ databases">
        <title>Complete genome sequence of Monaibacterium sp. ALG8 with diverse plasmids.</title>
        <authorList>
            <person name="Sun C."/>
        </authorList>
    </citation>
    <scope>NUCLEOTIDE SEQUENCE [LARGE SCALE GENOMIC DNA]</scope>
    <source>
        <strain evidence="8 9">ALG8</strain>
    </source>
</reference>
<dbReference type="InterPro" id="IPR047057">
    <property type="entry name" value="MerR_fam"/>
</dbReference>
<protein>
    <submittedName>
        <fullName evidence="8">Cu(I)-responsive transcriptional regulator</fullName>
    </submittedName>
</protein>
<keyword evidence="9" id="KW-1185">Reference proteome</keyword>
<dbReference type="Pfam" id="PF09278">
    <property type="entry name" value="MerR-DNA-bind"/>
    <property type="match status" value="1"/>
</dbReference>
<dbReference type="RefSeq" id="WP_166192754.1">
    <property type="nucleotide sequence ID" value="NZ_CP049811.1"/>
</dbReference>
<feature type="compositionally biased region" description="Low complexity" evidence="6">
    <location>
        <begin position="135"/>
        <end position="149"/>
    </location>
</feature>
<feature type="region of interest" description="Disordered" evidence="6">
    <location>
        <begin position="119"/>
        <end position="149"/>
    </location>
</feature>
<evidence type="ECO:0000256" key="2">
    <source>
        <dbReference type="ARBA" id="ARBA00022490"/>
    </source>
</evidence>
<dbReference type="InterPro" id="IPR015358">
    <property type="entry name" value="Tscrpt_reg_MerR_DNA-bd"/>
</dbReference>
<dbReference type="PRINTS" id="PR00040">
    <property type="entry name" value="HTHMERR"/>
</dbReference>
<dbReference type="PANTHER" id="PTHR30204">
    <property type="entry name" value="REDOX-CYCLING DRUG-SENSING TRANSCRIPTIONAL ACTIVATOR SOXR"/>
    <property type="match status" value="1"/>
</dbReference>
<dbReference type="InterPro" id="IPR011789">
    <property type="entry name" value="CueR"/>
</dbReference>
<dbReference type="Gene3D" id="1.10.1660.10">
    <property type="match status" value="1"/>
</dbReference>
<proteinExistence type="predicted"/>
<dbReference type="InterPro" id="IPR009061">
    <property type="entry name" value="DNA-bd_dom_put_sf"/>
</dbReference>
<dbReference type="CDD" id="cd01108">
    <property type="entry name" value="HTH_CueR"/>
    <property type="match status" value="1"/>
</dbReference>
<evidence type="ECO:0000256" key="1">
    <source>
        <dbReference type="ARBA" id="ARBA00004496"/>
    </source>
</evidence>
<dbReference type="GO" id="GO:0003700">
    <property type="term" value="F:DNA-binding transcription factor activity"/>
    <property type="evidence" value="ECO:0007669"/>
    <property type="project" value="InterPro"/>
</dbReference>
<sequence>MNIGQAAEATGLPAKTLRYYEEIGLVKPARDRNGYRRFATVDVHNLTFVARARALGFTIEQCRTLLALWQNKSRASADVRALALEHLEHIEEKIADLTAMRDTLSVLVTECAGDDRSDCPILTDLAQPDRRGPEAASQASSPRSSRVKA</sequence>
<dbReference type="SMART" id="SM00422">
    <property type="entry name" value="HTH_MERR"/>
    <property type="match status" value="1"/>
</dbReference>
<comment type="subcellular location">
    <subcellularLocation>
        <location evidence="1">Cytoplasm</location>
    </subcellularLocation>
</comment>
<evidence type="ECO:0000256" key="3">
    <source>
        <dbReference type="ARBA" id="ARBA00023015"/>
    </source>
</evidence>
<evidence type="ECO:0000256" key="5">
    <source>
        <dbReference type="ARBA" id="ARBA00023163"/>
    </source>
</evidence>
<evidence type="ECO:0000313" key="9">
    <source>
        <dbReference type="Proteomes" id="UP000500791"/>
    </source>
</evidence>
<evidence type="ECO:0000259" key="7">
    <source>
        <dbReference type="PROSITE" id="PS50937"/>
    </source>
</evidence>
<gene>
    <name evidence="8" type="primary">cueR</name>
    <name evidence="8" type="ORF">G8E03_13180</name>
</gene>
<evidence type="ECO:0000313" key="8">
    <source>
        <dbReference type="EMBL" id="QIK41622.1"/>
    </source>
</evidence>
<keyword evidence="2" id="KW-0963">Cytoplasm</keyword>
<dbReference type="GO" id="GO:0005737">
    <property type="term" value="C:cytoplasm"/>
    <property type="evidence" value="ECO:0007669"/>
    <property type="project" value="UniProtKB-SubCell"/>
</dbReference>
<keyword evidence="3" id="KW-0805">Transcription regulation</keyword>
<dbReference type="KEGG" id="mon:G8E03_13180"/>
<organism evidence="8 9">
    <name type="scientific">Pontivivens nitratireducens</name>
    <dbReference type="NCBI Taxonomy" id="2758038"/>
    <lineage>
        <taxon>Bacteria</taxon>
        <taxon>Pseudomonadati</taxon>
        <taxon>Pseudomonadota</taxon>
        <taxon>Alphaproteobacteria</taxon>
        <taxon>Rhodobacterales</taxon>
        <taxon>Paracoccaceae</taxon>
        <taxon>Pontivivens</taxon>
    </lineage>
</organism>
<dbReference type="InterPro" id="IPR000551">
    <property type="entry name" value="MerR-type_HTH_dom"/>
</dbReference>
<dbReference type="PROSITE" id="PS50937">
    <property type="entry name" value="HTH_MERR_2"/>
    <property type="match status" value="1"/>
</dbReference>
<keyword evidence="4" id="KW-0238">DNA-binding</keyword>
<dbReference type="GO" id="GO:0003677">
    <property type="term" value="F:DNA binding"/>
    <property type="evidence" value="ECO:0007669"/>
    <property type="project" value="UniProtKB-KW"/>
</dbReference>
<dbReference type="PANTHER" id="PTHR30204:SF94">
    <property type="entry name" value="HEAVY METAL-DEPENDENT TRANSCRIPTIONAL REGULATOR HI_0293-RELATED"/>
    <property type="match status" value="1"/>
</dbReference>
<dbReference type="SUPFAM" id="SSF46955">
    <property type="entry name" value="Putative DNA-binding domain"/>
    <property type="match status" value="1"/>
</dbReference>
<dbReference type="GO" id="GO:0045893">
    <property type="term" value="P:positive regulation of DNA-templated transcription"/>
    <property type="evidence" value="ECO:0007669"/>
    <property type="project" value="InterPro"/>
</dbReference>